<dbReference type="AlphaFoldDB" id="A0A084QXR5"/>
<feature type="compositionally biased region" description="Low complexity" evidence="1">
    <location>
        <begin position="10"/>
        <end position="24"/>
    </location>
</feature>
<evidence type="ECO:0000313" key="2">
    <source>
        <dbReference type="EMBL" id="KFA68750.1"/>
    </source>
</evidence>
<evidence type="ECO:0000256" key="1">
    <source>
        <dbReference type="SAM" id="MobiDB-lite"/>
    </source>
</evidence>
<name>A0A084QXR5_STAC4</name>
<dbReference type="HOGENOM" id="CLU_3362238_0_0_1"/>
<proteinExistence type="predicted"/>
<reference evidence="2 3" key="1">
    <citation type="journal article" date="2014" name="BMC Genomics">
        <title>Comparative genome sequencing reveals chemotype-specific gene clusters in the toxigenic black mold Stachybotrys.</title>
        <authorList>
            <person name="Semeiks J."/>
            <person name="Borek D."/>
            <person name="Otwinowski Z."/>
            <person name="Grishin N.V."/>
        </authorList>
    </citation>
    <scope>NUCLEOTIDE SEQUENCE [LARGE SCALE GENOMIC DNA]</scope>
    <source>
        <strain evidence="2 3">IBT 40285</strain>
    </source>
</reference>
<keyword evidence="3" id="KW-1185">Reference proteome</keyword>
<feature type="non-terminal residue" evidence="2">
    <location>
        <position position="36"/>
    </location>
</feature>
<organism evidence="2 3">
    <name type="scientific">Stachybotrys chlorohalonatus (strain IBT 40285)</name>
    <dbReference type="NCBI Taxonomy" id="1283841"/>
    <lineage>
        <taxon>Eukaryota</taxon>
        <taxon>Fungi</taxon>
        <taxon>Dikarya</taxon>
        <taxon>Ascomycota</taxon>
        <taxon>Pezizomycotina</taxon>
        <taxon>Sordariomycetes</taxon>
        <taxon>Hypocreomycetidae</taxon>
        <taxon>Hypocreales</taxon>
        <taxon>Stachybotryaceae</taxon>
        <taxon>Stachybotrys</taxon>
    </lineage>
</organism>
<protein>
    <submittedName>
        <fullName evidence="2">Uncharacterized protein</fullName>
    </submittedName>
</protein>
<accession>A0A084QXR5</accession>
<dbReference type="Proteomes" id="UP000028524">
    <property type="component" value="Unassembled WGS sequence"/>
</dbReference>
<sequence>MGAQGLSQHSSDSPTSRRGSPTSRAPHHSFESSRSS</sequence>
<dbReference type="EMBL" id="KL659713">
    <property type="protein sequence ID" value="KFA68750.1"/>
    <property type="molecule type" value="Genomic_DNA"/>
</dbReference>
<gene>
    <name evidence="2" type="ORF">S40285_09640</name>
</gene>
<feature type="region of interest" description="Disordered" evidence="1">
    <location>
        <begin position="1"/>
        <end position="36"/>
    </location>
</feature>
<dbReference type="InParanoid" id="A0A084QXR5"/>
<evidence type="ECO:0000313" key="3">
    <source>
        <dbReference type="Proteomes" id="UP000028524"/>
    </source>
</evidence>